<sequence>MNNKQSLLANLYTFNIAAKSLSFTIAGEELFLTQGAISQRIKQLELQLGFTLFIRLTRKLELTEEGKRLWDVLDSSLETIFSEIEDIQFNELSGELYIGVAPTFAQSWLMPRLPEFQALYPSLDLKIRVKASPLDFKHEPVDLAIYYSNGQHPDLHCEKLFDEYLTPICTPHYAQKFTQHPFNMNNACLIHCTESLDSIRTDFEWTYWLSMTNKPTPTQTKNYVFNHSEMAISAVRNGMGIGIARTNLISTYLENGELITPFESIASNLSYNLICPKGHEHRPKYQAFTRWLQRKIKEQG</sequence>
<dbReference type="InterPro" id="IPR000847">
    <property type="entry name" value="LysR_HTH_N"/>
</dbReference>
<comment type="similarity">
    <text evidence="1">Belongs to the LysR transcriptional regulatory family.</text>
</comment>
<evidence type="ECO:0000256" key="4">
    <source>
        <dbReference type="ARBA" id="ARBA00023163"/>
    </source>
</evidence>
<dbReference type="Proteomes" id="UP000239263">
    <property type="component" value="Unassembled WGS sequence"/>
</dbReference>
<evidence type="ECO:0000313" key="7">
    <source>
        <dbReference type="Proteomes" id="UP000239263"/>
    </source>
</evidence>
<dbReference type="PROSITE" id="PS50931">
    <property type="entry name" value="HTH_LYSR"/>
    <property type="match status" value="1"/>
</dbReference>
<evidence type="ECO:0000256" key="2">
    <source>
        <dbReference type="ARBA" id="ARBA00023015"/>
    </source>
</evidence>
<keyword evidence="2" id="KW-0805">Transcription regulation</keyword>
<comment type="caution">
    <text evidence="6">The sequence shown here is derived from an EMBL/GenBank/DDBJ whole genome shotgun (WGS) entry which is preliminary data.</text>
</comment>
<accession>A0A2S7X1T2</accession>
<dbReference type="Gene3D" id="1.10.10.10">
    <property type="entry name" value="Winged helix-like DNA-binding domain superfamily/Winged helix DNA-binding domain"/>
    <property type="match status" value="1"/>
</dbReference>
<feature type="domain" description="HTH lysR-type" evidence="5">
    <location>
        <begin position="1"/>
        <end position="63"/>
    </location>
</feature>
<dbReference type="Pfam" id="PF00126">
    <property type="entry name" value="HTH_1"/>
    <property type="match status" value="1"/>
</dbReference>
<dbReference type="OrthoDB" id="5526340at2"/>
<dbReference type="SUPFAM" id="SSF46785">
    <property type="entry name" value="Winged helix' DNA-binding domain"/>
    <property type="match status" value="1"/>
</dbReference>
<dbReference type="PANTHER" id="PTHR30537">
    <property type="entry name" value="HTH-TYPE TRANSCRIPTIONAL REGULATOR"/>
    <property type="match status" value="1"/>
</dbReference>
<dbReference type="GO" id="GO:0003700">
    <property type="term" value="F:DNA-binding transcription factor activity"/>
    <property type="evidence" value="ECO:0007669"/>
    <property type="project" value="InterPro"/>
</dbReference>
<dbReference type="SUPFAM" id="SSF53850">
    <property type="entry name" value="Periplasmic binding protein-like II"/>
    <property type="match status" value="1"/>
</dbReference>
<organism evidence="6 7">
    <name type="scientific">Aliivibrio sifiae</name>
    <dbReference type="NCBI Taxonomy" id="566293"/>
    <lineage>
        <taxon>Bacteria</taxon>
        <taxon>Pseudomonadati</taxon>
        <taxon>Pseudomonadota</taxon>
        <taxon>Gammaproteobacteria</taxon>
        <taxon>Vibrionales</taxon>
        <taxon>Vibrionaceae</taxon>
        <taxon>Aliivibrio</taxon>
    </lineage>
</organism>
<dbReference type="GO" id="GO:0043565">
    <property type="term" value="F:sequence-specific DNA binding"/>
    <property type="evidence" value="ECO:0007669"/>
    <property type="project" value="TreeGrafter"/>
</dbReference>
<dbReference type="CDD" id="cd08432">
    <property type="entry name" value="PBP2_GcdR_TrpI_HvrB_AmpR_like"/>
    <property type="match status" value="1"/>
</dbReference>
<evidence type="ECO:0000313" key="6">
    <source>
        <dbReference type="EMBL" id="PQJ84143.1"/>
    </source>
</evidence>
<dbReference type="AlphaFoldDB" id="A0A2S7X1T2"/>
<dbReference type="InterPro" id="IPR036388">
    <property type="entry name" value="WH-like_DNA-bd_sf"/>
</dbReference>
<dbReference type="PANTHER" id="PTHR30537:SF32">
    <property type="entry name" value="HTH-TYPE TRANSCRIPTIONAL REGULATOR DSDC"/>
    <property type="match status" value="1"/>
</dbReference>
<evidence type="ECO:0000256" key="1">
    <source>
        <dbReference type="ARBA" id="ARBA00009437"/>
    </source>
</evidence>
<dbReference type="InterPro" id="IPR036390">
    <property type="entry name" value="WH_DNA-bd_sf"/>
</dbReference>
<dbReference type="RefSeq" id="WP_105055635.1">
    <property type="nucleotide sequence ID" value="NZ_CAWNRT010000002.1"/>
</dbReference>
<dbReference type="Pfam" id="PF03466">
    <property type="entry name" value="LysR_substrate"/>
    <property type="match status" value="1"/>
</dbReference>
<dbReference type="GO" id="GO:0006351">
    <property type="term" value="P:DNA-templated transcription"/>
    <property type="evidence" value="ECO:0007669"/>
    <property type="project" value="TreeGrafter"/>
</dbReference>
<keyword evidence="3" id="KW-0238">DNA-binding</keyword>
<evidence type="ECO:0000256" key="3">
    <source>
        <dbReference type="ARBA" id="ARBA00023125"/>
    </source>
</evidence>
<keyword evidence="4" id="KW-0804">Transcription</keyword>
<proteinExistence type="inferred from homology"/>
<dbReference type="EMBL" id="MSCO01000002">
    <property type="protein sequence ID" value="PQJ84143.1"/>
    <property type="molecule type" value="Genomic_DNA"/>
</dbReference>
<dbReference type="Gene3D" id="3.40.190.10">
    <property type="entry name" value="Periplasmic binding protein-like II"/>
    <property type="match status" value="2"/>
</dbReference>
<dbReference type="PRINTS" id="PR00039">
    <property type="entry name" value="HTHLYSR"/>
</dbReference>
<dbReference type="InterPro" id="IPR058163">
    <property type="entry name" value="LysR-type_TF_proteobact-type"/>
</dbReference>
<gene>
    <name evidence="6" type="ORF">BTO22_11335</name>
</gene>
<evidence type="ECO:0000259" key="5">
    <source>
        <dbReference type="PROSITE" id="PS50931"/>
    </source>
</evidence>
<reference evidence="6 7" key="1">
    <citation type="submission" date="2016-12" db="EMBL/GenBank/DDBJ databases">
        <title>Diversity of luminous bacteria.</title>
        <authorList>
            <person name="Yoshizawa S."/>
            <person name="Kogure K."/>
        </authorList>
    </citation>
    <scope>NUCLEOTIDE SEQUENCE [LARGE SCALE GENOMIC DNA]</scope>
    <source>
        <strain evidence="6 7">ATCC 33715</strain>
    </source>
</reference>
<protein>
    <submittedName>
        <fullName evidence="6">LysR family transcriptional regulator</fullName>
    </submittedName>
</protein>
<name>A0A2S7X1T2_9GAMM</name>
<dbReference type="InterPro" id="IPR005119">
    <property type="entry name" value="LysR_subst-bd"/>
</dbReference>